<evidence type="ECO:0000259" key="7">
    <source>
        <dbReference type="PROSITE" id="PS50240"/>
    </source>
</evidence>
<feature type="signal peptide" evidence="6">
    <location>
        <begin position="1"/>
        <end position="17"/>
    </location>
</feature>
<keyword evidence="3" id="KW-0378">Hydrolase</keyword>
<keyword evidence="5" id="KW-1015">Disulfide bond</keyword>
<dbReference type="Gene3D" id="2.40.10.10">
    <property type="entry name" value="Trypsin-like serine proteases"/>
    <property type="match status" value="1"/>
</dbReference>
<dbReference type="PANTHER" id="PTHR24276">
    <property type="entry name" value="POLYSERASE-RELATED"/>
    <property type="match status" value="1"/>
</dbReference>
<keyword evidence="6" id="KW-0732">Signal</keyword>
<evidence type="ECO:0000256" key="4">
    <source>
        <dbReference type="ARBA" id="ARBA00022825"/>
    </source>
</evidence>
<keyword evidence="8" id="KW-1185">Reference proteome</keyword>
<evidence type="ECO:0000256" key="3">
    <source>
        <dbReference type="ARBA" id="ARBA00022801"/>
    </source>
</evidence>
<feature type="domain" description="Peptidase S1" evidence="7">
    <location>
        <begin position="25"/>
        <end position="268"/>
    </location>
</feature>
<dbReference type="InterPro" id="IPR001254">
    <property type="entry name" value="Trypsin_dom"/>
</dbReference>
<accession>A0A6J1TKA3</accession>
<reference evidence="9" key="1">
    <citation type="submission" date="2025-08" db="UniProtKB">
        <authorList>
            <consortium name="RefSeq"/>
        </authorList>
    </citation>
    <scope>IDENTIFICATION</scope>
    <source>
        <tissue evidence="9">Whole organism</tissue>
    </source>
</reference>
<dbReference type="SUPFAM" id="SSF50494">
    <property type="entry name" value="Trypsin-like serine proteases"/>
    <property type="match status" value="1"/>
</dbReference>
<keyword evidence="2" id="KW-0645">Protease</keyword>
<evidence type="ECO:0000256" key="5">
    <source>
        <dbReference type="ARBA" id="ARBA00023157"/>
    </source>
</evidence>
<proteinExistence type="inferred from homology"/>
<dbReference type="InterPro" id="IPR009003">
    <property type="entry name" value="Peptidase_S1_PA"/>
</dbReference>
<protein>
    <submittedName>
        <fullName evidence="9">Trypsin, alkaline C-like</fullName>
    </submittedName>
</protein>
<evidence type="ECO:0000313" key="8">
    <source>
        <dbReference type="Proteomes" id="UP000504606"/>
    </source>
</evidence>
<dbReference type="CDD" id="cd00190">
    <property type="entry name" value="Tryp_SPc"/>
    <property type="match status" value="1"/>
</dbReference>
<dbReference type="GO" id="GO:0006508">
    <property type="term" value="P:proteolysis"/>
    <property type="evidence" value="ECO:0007669"/>
    <property type="project" value="UniProtKB-KW"/>
</dbReference>
<dbReference type="SMART" id="SM00020">
    <property type="entry name" value="Tryp_SPc"/>
    <property type="match status" value="1"/>
</dbReference>
<feature type="chain" id="PRO_5026804097" evidence="6">
    <location>
        <begin position="18"/>
        <end position="271"/>
    </location>
</feature>
<dbReference type="PANTHER" id="PTHR24276:SF91">
    <property type="entry name" value="AT26814P-RELATED"/>
    <property type="match status" value="1"/>
</dbReference>
<evidence type="ECO:0000256" key="6">
    <source>
        <dbReference type="SAM" id="SignalP"/>
    </source>
</evidence>
<gene>
    <name evidence="9" type="primary">LOC113217878</name>
</gene>
<dbReference type="Pfam" id="PF00089">
    <property type="entry name" value="Trypsin"/>
    <property type="match status" value="1"/>
</dbReference>
<dbReference type="PROSITE" id="PS50240">
    <property type="entry name" value="TRYPSIN_DOM"/>
    <property type="match status" value="1"/>
</dbReference>
<dbReference type="InterPro" id="IPR043504">
    <property type="entry name" value="Peptidase_S1_PA_chymotrypsin"/>
</dbReference>
<name>A0A6J1TKA3_FRAOC</name>
<dbReference type="PROSITE" id="PS00134">
    <property type="entry name" value="TRYPSIN_HIS"/>
    <property type="match status" value="1"/>
</dbReference>
<dbReference type="KEGG" id="foc:113217878"/>
<dbReference type="InterPro" id="IPR018114">
    <property type="entry name" value="TRYPSIN_HIS"/>
</dbReference>
<keyword evidence="4" id="KW-0720">Serine protease</keyword>
<dbReference type="PRINTS" id="PR00722">
    <property type="entry name" value="CHYMOTRYPSIN"/>
</dbReference>
<comment type="similarity">
    <text evidence="1">Belongs to the peptidase S1 family.</text>
</comment>
<dbReference type="GeneID" id="113217878"/>
<dbReference type="RefSeq" id="XP_026293743.1">
    <property type="nucleotide sequence ID" value="XM_026437958.2"/>
</dbReference>
<organism evidence="8 9">
    <name type="scientific">Frankliniella occidentalis</name>
    <name type="common">Western flower thrips</name>
    <name type="synonym">Euthrips occidentalis</name>
    <dbReference type="NCBI Taxonomy" id="133901"/>
    <lineage>
        <taxon>Eukaryota</taxon>
        <taxon>Metazoa</taxon>
        <taxon>Ecdysozoa</taxon>
        <taxon>Arthropoda</taxon>
        <taxon>Hexapoda</taxon>
        <taxon>Insecta</taxon>
        <taxon>Pterygota</taxon>
        <taxon>Neoptera</taxon>
        <taxon>Paraneoptera</taxon>
        <taxon>Thysanoptera</taxon>
        <taxon>Terebrantia</taxon>
        <taxon>Thripoidea</taxon>
        <taxon>Thripidae</taxon>
        <taxon>Frankliniella</taxon>
    </lineage>
</organism>
<evidence type="ECO:0000256" key="2">
    <source>
        <dbReference type="ARBA" id="ARBA00022670"/>
    </source>
</evidence>
<dbReference type="AlphaFoldDB" id="A0A6J1TKA3"/>
<dbReference type="Proteomes" id="UP000504606">
    <property type="component" value="Unplaced"/>
</dbReference>
<evidence type="ECO:0000313" key="9">
    <source>
        <dbReference type="RefSeq" id="XP_026293743.1"/>
    </source>
</evidence>
<dbReference type="OrthoDB" id="546450at2759"/>
<dbReference type="GO" id="GO:0004252">
    <property type="term" value="F:serine-type endopeptidase activity"/>
    <property type="evidence" value="ECO:0007669"/>
    <property type="project" value="InterPro"/>
</dbReference>
<dbReference type="InterPro" id="IPR050430">
    <property type="entry name" value="Peptidase_S1"/>
</dbReference>
<dbReference type="InterPro" id="IPR001314">
    <property type="entry name" value="Peptidase_S1A"/>
</dbReference>
<evidence type="ECO:0000256" key="1">
    <source>
        <dbReference type="ARBA" id="ARBA00007664"/>
    </source>
</evidence>
<sequence length="271" mass="29704">MHRRGVIFCVLLASVFGADFDDEKIINGSPVTIDKSPFLAAFEARDNLSASFSQECGSVIVDSLHLITAAHCLVDYKTPNLMRIRVGTSLLEEGGSLYNVAQFWTHPKYKVYAASRGGTYLDYDIGVIRLATPLKFGGNVQAAKLIPLNQQLAQGVKVIAVGWGVLKYDGPEPKQLRRGLFSVVPQPLCNQRIQKLLNETVFPRFTCTEVRSNADCFGDSGGPVYKRDKNDNAVAGIISWGTCVGFVPNVVTDVANSEIRSFIREKTNSNI</sequence>